<keyword evidence="7" id="KW-1185">Reference proteome</keyword>
<comment type="caution">
    <text evidence="3">Lacks conserved residue(s) required for the propagation of feature annotation.</text>
</comment>
<dbReference type="PROSITE" id="PS50935">
    <property type="entry name" value="SSB"/>
    <property type="match status" value="1"/>
</dbReference>
<dbReference type="EMBL" id="JBHSLF010000006">
    <property type="protein sequence ID" value="MFC5342903.1"/>
    <property type="molecule type" value="Genomic_DNA"/>
</dbReference>
<dbReference type="SUPFAM" id="SSF50249">
    <property type="entry name" value="Nucleic acid-binding proteins"/>
    <property type="match status" value="1"/>
</dbReference>
<dbReference type="GO" id="GO:0003677">
    <property type="term" value="F:DNA binding"/>
    <property type="evidence" value="ECO:0007669"/>
    <property type="project" value="UniProtKB-KW"/>
</dbReference>
<comment type="subunit">
    <text evidence="3">Homotetramer.</text>
</comment>
<name>A0ABW0FP16_9CAUL</name>
<keyword evidence="2" id="KW-0233">DNA recombination</keyword>
<feature type="region of interest" description="Disordered" evidence="5">
    <location>
        <begin position="111"/>
        <end position="150"/>
    </location>
</feature>
<dbReference type="InterPro" id="IPR011344">
    <property type="entry name" value="ssDNA-bd"/>
</dbReference>
<dbReference type="InterPro" id="IPR012340">
    <property type="entry name" value="NA-bd_OB-fold"/>
</dbReference>
<dbReference type="PANTHER" id="PTHR10302">
    <property type="entry name" value="SINGLE-STRANDED DNA-BINDING PROTEIN"/>
    <property type="match status" value="1"/>
</dbReference>
<keyword evidence="1 3" id="KW-0238">DNA-binding</keyword>
<proteinExistence type="inferred from homology"/>
<gene>
    <name evidence="6" type="primary">ssb</name>
    <name evidence="6" type="ORF">ACFPIE_03190</name>
</gene>
<dbReference type="Gene3D" id="2.40.50.140">
    <property type="entry name" value="Nucleic acid-binding proteins"/>
    <property type="match status" value="1"/>
</dbReference>
<evidence type="ECO:0000256" key="1">
    <source>
        <dbReference type="ARBA" id="ARBA00023125"/>
    </source>
</evidence>
<dbReference type="CDD" id="cd04496">
    <property type="entry name" value="SSB_OBF"/>
    <property type="match status" value="1"/>
</dbReference>
<dbReference type="HAMAP" id="MF_00984">
    <property type="entry name" value="SSB"/>
    <property type="match status" value="1"/>
</dbReference>
<dbReference type="Pfam" id="PF00436">
    <property type="entry name" value="SSB"/>
    <property type="match status" value="1"/>
</dbReference>
<organism evidence="6 7">
    <name type="scientific">Brevundimonas staleyi</name>
    <dbReference type="NCBI Taxonomy" id="74326"/>
    <lineage>
        <taxon>Bacteria</taxon>
        <taxon>Pseudomonadati</taxon>
        <taxon>Pseudomonadota</taxon>
        <taxon>Alphaproteobacteria</taxon>
        <taxon>Caulobacterales</taxon>
        <taxon>Caulobacteraceae</taxon>
        <taxon>Brevundimonas</taxon>
    </lineage>
</organism>
<sequence length="150" mass="16408">MMNKAQLIGRLGADPETRTLNDGGKVTNLRVATSESWKDRDSGQRREKTEWHRVTVWGEGPAKYLAYAEKGSLVLIEGKIETRKYTDSAGVEKYATEIVVQSRGGQIKILADGVDRDHDSRGSDDDHAAGGANGGSGPRESYDLNDDIPF</sequence>
<evidence type="ECO:0000256" key="3">
    <source>
        <dbReference type="HAMAP-Rule" id="MF_00984"/>
    </source>
</evidence>
<accession>A0ABW0FP16</accession>
<evidence type="ECO:0000256" key="5">
    <source>
        <dbReference type="SAM" id="MobiDB-lite"/>
    </source>
</evidence>
<reference evidence="7" key="1">
    <citation type="journal article" date="2019" name="Int. J. Syst. Evol. Microbiol.">
        <title>The Global Catalogue of Microorganisms (GCM) 10K type strain sequencing project: providing services to taxonomists for standard genome sequencing and annotation.</title>
        <authorList>
            <consortium name="The Broad Institute Genomics Platform"/>
            <consortium name="The Broad Institute Genome Sequencing Center for Infectious Disease"/>
            <person name="Wu L."/>
            <person name="Ma J."/>
        </authorList>
    </citation>
    <scope>NUCLEOTIDE SEQUENCE [LARGE SCALE GENOMIC DNA]</scope>
    <source>
        <strain evidence="7">JCM 12125</strain>
    </source>
</reference>
<evidence type="ECO:0000256" key="4">
    <source>
        <dbReference type="RuleBase" id="RU000524"/>
    </source>
</evidence>
<evidence type="ECO:0000313" key="6">
    <source>
        <dbReference type="EMBL" id="MFC5342903.1"/>
    </source>
</evidence>
<feature type="compositionally biased region" description="Basic and acidic residues" evidence="5">
    <location>
        <begin position="113"/>
        <end position="128"/>
    </location>
</feature>
<protein>
    <recommendedName>
        <fullName evidence="3 4">Single-stranded DNA-binding protein</fullName>
        <shortName evidence="3">SSB</shortName>
    </recommendedName>
</protein>
<comment type="caution">
    <text evidence="6">The sequence shown here is derived from an EMBL/GenBank/DDBJ whole genome shotgun (WGS) entry which is preliminary data.</text>
</comment>
<dbReference type="PANTHER" id="PTHR10302:SF27">
    <property type="entry name" value="SINGLE-STRANDED DNA-BINDING PROTEIN"/>
    <property type="match status" value="1"/>
</dbReference>
<evidence type="ECO:0000256" key="2">
    <source>
        <dbReference type="ARBA" id="ARBA00023172"/>
    </source>
</evidence>
<dbReference type="InterPro" id="IPR000424">
    <property type="entry name" value="Primosome_PriB/ssb"/>
</dbReference>
<dbReference type="NCBIfam" id="TIGR00621">
    <property type="entry name" value="ssb"/>
    <property type="match status" value="1"/>
</dbReference>
<dbReference type="Proteomes" id="UP001596152">
    <property type="component" value="Unassembled WGS sequence"/>
</dbReference>
<dbReference type="RefSeq" id="WP_374039569.1">
    <property type="nucleotide sequence ID" value="NZ_CP169083.1"/>
</dbReference>
<evidence type="ECO:0000313" key="7">
    <source>
        <dbReference type="Proteomes" id="UP001596152"/>
    </source>
</evidence>